<dbReference type="GO" id="GO:0006145">
    <property type="term" value="P:purine nucleobase catabolic process"/>
    <property type="evidence" value="ECO:0007669"/>
    <property type="project" value="TreeGrafter"/>
</dbReference>
<accession>A0A9P8P3V5</accession>
<proteinExistence type="inferred from homology"/>
<dbReference type="GO" id="GO:0004846">
    <property type="term" value="F:urate oxidase activity"/>
    <property type="evidence" value="ECO:0007669"/>
    <property type="project" value="UniProtKB-EC"/>
</dbReference>
<dbReference type="AlphaFoldDB" id="A0A9P8P3V5"/>
<feature type="binding site" evidence="9">
    <location>
        <position position="163"/>
    </location>
    <ligand>
        <name>5-hydroxyisourate</name>
        <dbReference type="ChEBI" id="CHEBI:18072"/>
    </ligand>
</feature>
<evidence type="ECO:0000256" key="6">
    <source>
        <dbReference type="ARBA" id="ARBA00023140"/>
    </source>
</evidence>
<protein>
    <recommendedName>
        <fullName evidence="7 10">Uricase</fullName>
        <ecNumber evidence="7 10">1.7.3.3</ecNumber>
    </recommendedName>
    <alternativeName>
        <fullName evidence="7">Urate oxidase</fullName>
    </alternativeName>
</protein>
<dbReference type="EMBL" id="JAEUBF010001473">
    <property type="protein sequence ID" value="KAH3664362.1"/>
    <property type="molecule type" value="Genomic_DNA"/>
</dbReference>
<evidence type="ECO:0000256" key="5">
    <source>
        <dbReference type="ARBA" id="ARBA00023002"/>
    </source>
</evidence>
<feature type="binding site" evidence="9">
    <location>
        <position position="180"/>
    </location>
    <ligand>
        <name>urate</name>
        <dbReference type="ChEBI" id="CHEBI:17775"/>
    </ligand>
</feature>
<evidence type="ECO:0000256" key="9">
    <source>
        <dbReference type="PIRSR" id="PIRSR000241-2"/>
    </source>
</evidence>
<feature type="binding site" evidence="9">
    <location>
        <position position="264"/>
    </location>
    <ligand>
        <name>urate</name>
        <dbReference type="ChEBI" id="CHEBI:17775"/>
    </ligand>
</feature>
<comment type="caution">
    <text evidence="11">The sequence shown here is derived from an EMBL/GenBank/DDBJ whole genome shotgun (WGS) entry which is preliminary data.</text>
</comment>
<comment type="catalytic activity">
    <reaction evidence="7 10">
        <text>urate + O2 + H2O = 5-hydroxyisourate + H2O2</text>
        <dbReference type="Rhea" id="RHEA:21368"/>
        <dbReference type="ChEBI" id="CHEBI:15377"/>
        <dbReference type="ChEBI" id="CHEBI:15379"/>
        <dbReference type="ChEBI" id="CHEBI:16240"/>
        <dbReference type="ChEBI" id="CHEBI:17775"/>
        <dbReference type="ChEBI" id="CHEBI:18072"/>
        <dbReference type="EC" id="1.7.3.3"/>
    </reaction>
</comment>
<dbReference type="NCBIfam" id="TIGR03383">
    <property type="entry name" value="urate_oxi"/>
    <property type="match status" value="1"/>
</dbReference>
<feature type="binding site" evidence="9">
    <location>
        <position position="61"/>
    </location>
    <ligand>
        <name>5-hydroxyisourate</name>
        <dbReference type="ChEBI" id="CHEBI:18072"/>
    </ligand>
</feature>
<dbReference type="GO" id="GO:0019628">
    <property type="term" value="P:urate catabolic process"/>
    <property type="evidence" value="ECO:0007669"/>
    <property type="project" value="TreeGrafter"/>
</dbReference>
<feature type="binding site" evidence="9">
    <location>
        <position position="163"/>
    </location>
    <ligand>
        <name>urate</name>
        <dbReference type="ChEBI" id="CHEBI:17775"/>
    </ligand>
</feature>
<evidence type="ECO:0000256" key="10">
    <source>
        <dbReference type="RuleBase" id="RU004455"/>
    </source>
</evidence>
<evidence type="ECO:0000313" key="12">
    <source>
        <dbReference type="Proteomes" id="UP000769528"/>
    </source>
</evidence>
<reference evidence="11" key="1">
    <citation type="journal article" date="2021" name="Open Biol.">
        <title>Shared evolutionary footprints suggest mitochondrial oxidative damage underlies multiple complex I losses in fungi.</title>
        <authorList>
            <person name="Schikora-Tamarit M.A."/>
            <person name="Marcet-Houben M."/>
            <person name="Nosek J."/>
            <person name="Gabaldon T."/>
        </authorList>
    </citation>
    <scope>NUCLEOTIDE SEQUENCE</scope>
    <source>
        <strain evidence="11">CBS6341</strain>
    </source>
</reference>
<sequence>MAYSKLITSKYGKDNVKFLKVKKDPQNPKIQNVIEATVLVLLEGDFDKSYTEANNSSIIPTDTVKNTILILAKTTNVWPIERFATKIATHFIEKYSHVSGITVQINQELWSKYNVNGEKHDHSFIHQGPEKKFTELYLKRSGDYKLSSSIKNLTVLKSTGSQFHGYNVCDFTTLKPTTDRILSTDVDAKWEFDSKKLGSISNIFKLSDKETNIFDLIYNKAREITLNIFAIENSPSVQATMYNMATEILKFSSYVDNVSYSLPNKHYILFDLKWKGINENDDLFYPSPHPNGLIKCTVAREIKSKI</sequence>
<evidence type="ECO:0000313" key="11">
    <source>
        <dbReference type="EMBL" id="KAH3664362.1"/>
    </source>
</evidence>
<feature type="binding site" evidence="9">
    <location>
        <position position="238"/>
    </location>
    <ligand>
        <name>urate</name>
        <dbReference type="ChEBI" id="CHEBI:17775"/>
    </ligand>
</feature>
<dbReference type="InterPro" id="IPR019842">
    <property type="entry name" value="Uricase_CS"/>
</dbReference>
<evidence type="ECO:0000256" key="1">
    <source>
        <dbReference type="ARBA" id="ARBA00004275"/>
    </source>
</evidence>
<evidence type="ECO:0000256" key="3">
    <source>
        <dbReference type="ARBA" id="ARBA00009760"/>
    </source>
</evidence>
<feature type="binding site" evidence="9">
    <location>
        <position position="61"/>
    </location>
    <ligand>
        <name>O2</name>
        <dbReference type="ChEBI" id="CHEBI:15379"/>
    </ligand>
</feature>
<feature type="binding site" evidence="9">
    <location>
        <position position="264"/>
    </location>
    <ligand>
        <name>O2</name>
        <dbReference type="ChEBI" id="CHEBI:15379"/>
    </ligand>
</feature>
<feature type="active site" description="Charge relay system" evidence="8">
    <location>
        <position position="266"/>
    </location>
</feature>
<feature type="binding site" evidence="9">
    <location>
        <position position="61"/>
    </location>
    <ligand>
        <name>urate</name>
        <dbReference type="ChEBI" id="CHEBI:17775"/>
    </ligand>
</feature>
<feature type="binding site" evidence="9">
    <location>
        <position position="237"/>
    </location>
    <ligand>
        <name>5-hydroxyisourate</name>
        <dbReference type="ChEBI" id="CHEBI:18072"/>
    </ligand>
</feature>
<dbReference type="SUPFAM" id="SSF55620">
    <property type="entry name" value="Tetrahydrobiopterin biosynthesis enzymes-like"/>
    <property type="match status" value="2"/>
</dbReference>
<dbReference type="InterPro" id="IPR002042">
    <property type="entry name" value="Uricase"/>
</dbReference>
<keyword evidence="6 7" id="KW-0576">Peroxisome</keyword>
<feature type="binding site" evidence="9">
    <location>
        <position position="62"/>
    </location>
    <ligand>
        <name>urate</name>
        <dbReference type="ChEBI" id="CHEBI:17775"/>
    </ligand>
</feature>
<comment type="subcellular location">
    <subcellularLocation>
        <location evidence="1 7">Peroxisome</location>
    </subcellularLocation>
</comment>
<dbReference type="Proteomes" id="UP000769528">
    <property type="component" value="Unassembled WGS sequence"/>
</dbReference>
<dbReference type="PRINTS" id="PR00093">
    <property type="entry name" value="URICASE"/>
</dbReference>
<dbReference type="Gene3D" id="3.10.270.10">
    <property type="entry name" value="Urate Oxidase"/>
    <property type="match status" value="1"/>
</dbReference>
<evidence type="ECO:0000256" key="7">
    <source>
        <dbReference type="PIRNR" id="PIRNR000241"/>
    </source>
</evidence>
<organism evidence="11 12">
    <name type="scientific">Wickerhamomyces mucosus</name>
    <dbReference type="NCBI Taxonomy" id="1378264"/>
    <lineage>
        <taxon>Eukaryota</taxon>
        <taxon>Fungi</taxon>
        <taxon>Dikarya</taxon>
        <taxon>Ascomycota</taxon>
        <taxon>Saccharomycotina</taxon>
        <taxon>Saccharomycetes</taxon>
        <taxon>Phaffomycetales</taxon>
        <taxon>Wickerhamomycetaceae</taxon>
        <taxon>Wickerhamomyces</taxon>
    </lineage>
</organism>
<dbReference type="Pfam" id="PF01014">
    <property type="entry name" value="Uricase"/>
    <property type="match status" value="2"/>
</dbReference>
<dbReference type="PIRSF" id="PIRSF000241">
    <property type="entry name" value="Urate_oxidase"/>
    <property type="match status" value="1"/>
</dbReference>
<dbReference type="PANTHER" id="PTHR42874:SF1">
    <property type="entry name" value="URICASE"/>
    <property type="match status" value="1"/>
</dbReference>
<evidence type="ECO:0000256" key="2">
    <source>
        <dbReference type="ARBA" id="ARBA00004831"/>
    </source>
</evidence>
<keyword evidence="5 7" id="KW-0560">Oxidoreductase</keyword>
<feature type="active site" description="Charge relay system" evidence="8">
    <location>
        <position position="13"/>
    </location>
</feature>
<feature type="binding site" evidence="9">
    <location>
        <position position="264"/>
    </location>
    <ligand>
        <name>5-hydroxyisourate</name>
        <dbReference type="ChEBI" id="CHEBI:18072"/>
    </ligand>
</feature>
<keyword evidence="12" id="KW-1185">Reference proteome</keyword>
<keyword evidence="4 7" id="KW-0659">Purine metabolism</keyword>
<evidence type="ECO:0000256" key="4">
    <source>
        <dbReference type="ARBA" id="ARBA00022631"/>
    </source>
</evidence>
<evidence type="ECO:0000256" key="8">
    <source>
        <dbReference type="PIRSR" id="PIRSR000241-1"/>
    </source>
</evidence>
<comment type="pathway">
    <text evidence="2 7">Purine metabolism; urate degradation; (S)-allantoin from urate: step 1/3.</text>
</comment>
<dbReference type="GO" id="GO:0005777">
    <property type="term" value="C:peroxisome"/>
    <property type="evidence" value="ECO:0007669"/>
    <property type="project" value="UniProtKB-SubCell"/>
</dbReference>
<feature type="binding site" evidence="9">
    <location>
        <position position="237"/>
    </location>
    <ligand>
        <name>urate</name>
        <dbReference type="ChEBI" id="CHEBI:17775"/>
    </ligand>
</feature>
<dbReference type="FunFam" id="3.10.270.10:FF:000001">
    <property type="entry name" value="Uricase"/>
    <property type="match status" value="1"/>
</dbReference>
<gene>
    <name evidence="11" type="ORF">WICMUC_005747</name>
</gene>
<feature type="binding site" evidence="9">
    <location>
        <position position="62"/>
    </location>
    <ligand>
        <name>5-hydroxyisourate</name>
        <dbReference type="ChEBI" id="CHEBI:18072"/>
    </ligand>
</feature>
<dbReference type="PANTHER" id="PTHR42874">
    <property type="entry name" value="URICASE"/>
    <property type="match status" value="1"/>
</dbReference>
<comment type="similarity">
    <text evidence="3 7 10">Belongs to the uricase family.</text>
</comment>
<reference evidence="11" key="2">
    <citation type="submission" date="2021-01" db="EMBL/GenBank/DDBJ databases">
        <authorList>
            <person name="Schikora-Tamarit M.A."/>
        </authorList>
    </citation>
    <scope>NUCLEOTIDE SEQUENCE</scope>
    <source>
        <strain evidence="11">CBS6341</strain>
    </source>
</reference>
<feature type="binding site" evidence="9">
    <location>
        <position position="238"/>
    </location>
    <ligand>
        <name>5-hydroxyisourate</name>
        <dbReference type="ChEBI" id="CHEBI:18072"/>
    </ligand>
</feature>
<comment type="function">
    <text evidence="7 10">Catalyzes the oxidation of uric acid to 5-hydroxyisourate, which is further processed to form (S)-allantoin.</text>
</comment>
<dbReference type="EC" id="1.7.3.3" evidence="7 10"/>
<feature type="active site" description="Charge relay system" evidence="8">
    <location>
        <position position="61"/>
    </location>
</feature>
<name>A0A9P8P3V5_9ASCO</name>
<dbReference type="PROSITE" id="PS00366">
    <property type="entry name" value="URICASE"/>
    <property type="match status" value="1"/>
</dbReference>
<dbReference type="OrthoDB" id="9992118at2759"/>
<feature type="binding site" evidence="9">
    <location>
        <position position="180"/>
    </location>
    <ligand>
        <name>5-hydroxyisourate</name>
        <dbReference type="ChEBI" id="CHEBI:18072"/>
    </ligand>
</feature>